<dbReference type="Proteomes" id="UP001642540">
    <property type="component" value="Unassembled WGS sequence"/>
</dbReference>
<evidence type="ECO:0000313" key="3">
    <source>
        <dbReference type="Proteomes" id="UP001642540"/>
    </source>
</evidence>
<reference evidence="2 3" key="1">
    <citation type="submission" date="2024-08" db="EMBL/GenBank/DDBJ databases">
        <authorList>
            <person name="Cucini C."/>
            <person name="Frati F."/>
        </authorList>
    </citation>
    <scope>NUCLEOTIDE SEQUENCE [LARGE SCALE GENOMIC DNA]</scope>
</reference>
<feature type="region of interest" description="Disordered" evidence="1">
    <location>
        <begin position="87"/>
        <end position="179"/>
    </location>
</feature>
<accession>A0ABP1Q433</accession>
<evidence type="ECO:0000256" key="1">
    <source>
        <dbReference type="SAM" id="MobiDB-lite"/>
    </source>
</evidence>
<feature type="compositionally biased region" description="Low complexity" evidence="1">
    <location>
        <begin position="125"/>
        <end position="152"/>
    </location>
</feature>
<proteinExistence type="predicted"/>
<feature type="compositionally biased region" description="Basic residues" evidence="1">
    <location>
        <begin position="107"/>
        <end position="116"/>
    </location>
</feature>
<sequence>MLTRVLETSCLLKFNHHEKNQHEGYPSSHNEQHDLSRHIDDDKKEQDQPYHHQHEHNHDEHHDCFLDCLYTDHHFTNAILLLSCSRSGSEGNDDNRSNSGNTCTSLRRPRRHHQHHVLVDRHPSCRGGSSESSSSSSNIIISSSSRKCSSNESNERAHGGPHPINSNNSKSEKCSDTANSNRQIHLLNNTKQESITNYYSTTTRR</sequence>
<evidence type="ECO:0000313" key="2">
    <source>
        <dbReference type="EMBL" id="CAL8088481.1"/>
    </source>
</evidence>
<protein>
    <submittedName>
        <fullName evidence="2">Uncharacterized protein</fullName>
    </submittedName>
</protein>
<organism evidence="2 3">
    <name type="scientific">Orchesella dallaii</name>
    <dbReference type="NCBI Taxonomy" id="48710"/>
    <lineage>
        <taxon>Eukaryota</taxon>
        <taxon>Metazoa</taxon>
        <taxon>Ecdysozoa</taxon>
        <taxon>Arthropoda</taxon>
        <taxon>Hexapoda</taxon>
        <taxon>Collembola</taxon>
        <taxon>Entomobryomorpha</taxon>
        <taxon>Entomobryoidea</taxon>
        <taxon>Orchesellidae</taxon>
        <taxon>Orchesellinae</taxon>
        <taxon>Orchesella</taxon>
    </lineage>
</organism>
<comment type="caution">
    <text evidence="2">The sequence shown here is derived from an EMBL/GenBank/DDBJ whole genome shotgun (WGS) entry which is preliminary data.</text>
</comment>
<keyword evidence="3" id="KW-1185">Reference proteome</keyword>
<dbReference type="EMBL" id="CAXLJM020000022">
    <property type="protein sequence ID" value="CAL8088481.1"/>
    <property type="molecule type" value="Genomic_DNA"/>
</dbReference>
<gene>
    <name evidence="2" type="ORF">ODALV1_LOCUS7069</name>
</gene>
<name>A0ABP1Q433_9HEXA</name>